<dbReference type="OrthoDB" id="1748060at2759"/>
<keyword evidence="2" id="KW-1185">Reference proteome</keyword>
<proteinExistence type="predicted"/>
<dbReference type="AlphaFoldDB" id="A0A9N9GCJ9"/>
<dbReference type="PANTHER" id="PTHR45786:SF74">
    <property type="entry name" value="ATP-DEPENDENT DNA HELICASE"/>
    <property type="match status" value="1"/>
</dbReference>
<evidence type="ECO:0000313" key="2">
    <source>
        <dbReference type="Proteomes" id="UP000789396"/>
    </source>
</evidence>
<name>A0A9N9GCJ9_9GLOM</name>
<protein>
    <submittedName>
        <fullName evidence="1">1255_t:CDS:1</fullName>
    </submittedName>
</protein>
<organism evidence="1 2">
    <name type="scientific">Racocetra fulgida</name>
    <dbReference type="NCBI Taxonomy" id="60492"/>
    <lineage>
        <taxon>Eukaryota</taxon>
        <taxon>Fungi</taxon>
        <taxon>Fungi incertae sedis</taxon>
        <taxon>Mucoromycota</taxon>
        <taxon>Glomeromycotina</taxon>
        <taxon>Glomeromycetes</taxon>
        <taxon>Diversisporales</taxon>
        <taxon>Gigasporaceae</taxon>
        <taxon>Racocetra</taxon>
    </lineage>
</organism>
<gene>
    <name evidence="1" type="ORF">RFULGI_LOCUS6302</name>
</gene>
<reference evidence="1" key="1">
    <citation type="submission" date="2021-06" db="EMBL/GenBank/DDBJ databases">
        <authorList>
            <person name="Kallberg Y."/>
            <person name="Tangrot J."/>
            <person name="Rosling A."/>
        </authorList>
    </citation>
    <scope>NUCLEOTIDE SEQUENCE</scope>
    <source>
        <strain evidence="1">IN212</strain>
    </source>
</reference>
<dbReference type="Proteomes" id="UP000789396">
    <property type="component" value="Unassembled WGS sequence"/>
</dbReference>
<accession>A0A9N9GCJ9</accession>
<evidence type="ECO:0000313" key="1">
    <source>
        <dbReference type="EMBL" id="CAG8592904.1"/>
    </source>
</evidence>
<dbReference type="PANTHER" id="PTHR45786">
    <property type="entry name" value="DNA BINDING PROTEIN-LIKE"/>
    <property type="match status" value="1"/>
</dbReference>
<dbReference type="EMBL" id="CAJVPZ010007994">
    <property type="protein sequence ID" value="CAG8592904.1"/>
    <property type="molecule type" value="Genomic_DNA"/>
</dbReference>
<comment type="caution">
    <text evidence="1">The sequence shown here is derived from an EMBL/GenBank/DDBJ whole genome shotgun (WGS) entry which is preliminary data.</text>
</comment>
<sequence>MSLDFTNNMSFELNENETTDNMSFELTERDIANNLESYARKMAHEINYPVIENSKNACECKNWLEREAYARRKTTLSKQQILHRCIQNRANYTQRLTFETTENEKISETLKKPVFSTCCAKGKVHLQPVAPTPSILQSLLTENTMRAYNFWQKICMYNSVLAFTLMSAKINNRVTKSSGVYSFRIHREMYHRIGSLLPEDATKPKFCQIYLYDTEEQQLHRQRIMPDLDSSVLAEIQSMLYDVNPYVYIFRQAAQLLCKNSAQELKIEIIKAPIPMRNILDKPQTNDAADLSNSEDYGEEESSKCVMMMQYYVYHLQI</sequence>
<feature type="non-terminal residue" evidence="1">
    <location>
        <position position="318"/>
    </location>
</feature>